<evidence type="ECO:0000313" key="3">
    <source>
        <dbReference type="Proteomes" id="UP001606302"/>
    </source>
</evidence>
<evidence type="ECO:0000313" key="2">
    <source>
        <dbReference type="EMBL" id="MFG6462372.1"/>
    </source>
</evidence>
<dbReference type="PROSITE" id="PS51318">
    <property type="entry name" value="TAT"/>
    <property type="match status" value="1"/>
</dbReference>
<comment type="caution">
    <text evidence="2">The sequence shown here is derived from an EMBL/GenBank/DDBJ whole genome shotgun (WGS) entry which is preliminary data.</text>
</comment>
<sequence>MKSSRRRWLVWGGALALLLAGGGWLGRQGWLPGETAAGRAVAGAAPGHARLAADAPASAALRGKASPAGDSVAASAPAGTDDDAIPPEGLEVCGVRRVSADELRRWKADPARGRAEADKVSEQMQRVGDAALARLAARLAAGDERQQVAARLLMQDRDGAALLAARSSDALAYQMALTACGGPGGDTPHCARLTPQRWAALDPSDARPWLRLMAAAQQRQDAAGVAAALAEAAARPALSRGQFLLERQAVAVAGAVPDAAAIGNALVAIIGMDAAMPGFDLGAPLRACRGDALRDTTRLAQCRALARQVLANATDLGEATVAQELADRVGVPREQQAHDAATLKAAQDRYLERALTDIGSDCAAMQRLKRLSTERVATGELGMALSLLPAR</sequence>
<name>A0ABW7GK83_9BURK</name>
<evidence type="ECO:0000256" key="1">
    <source>
        <dbReference type="SAM" id="MobiDB-lite"/>
    </source>
</evidence>
<feature type="region of interest" description="Disordered" evidence="1">
    <location>
        <begin position="62"/>
        <end position="87"/>
    </location>
</feature>
<keyword evidence="3" id="KW-1185">Reference proteome</keyword>
<dbReference type="InterPro" id="IPR006311">
    <property type="entry name" value="TAT_signal"/>
</dbReference>
<dbReference type="RefSeq" id="WP_394511232.1">
    <property type="nucleotide sequence ID" value="NZ_JBIGHX010000003.1"/>
</dbReference>
<accession>A0ABW7GK83</accession>
<dbReference type="Proteomes" id="UP001606302">
    <property type="component" value="Unassembled WGS sequence"/>
</dbReference>
<reference evidence="2 3" key="1">
    <citation type="submission" date="2024-08" db="EMBL/GenBank/DDBJ databases">
        <authorList>
            <person name="Lu H."/>
        </authorList>
    </citation>
    <scope>NUCLEOTIDE SEQUENCE [LARGE SCALE GENOMIC DNA]</scope>
    <source>
        <strain evidence="2 3">DXS20W</strain>
    </source>
</reference>
<organism evidence="2 3">
    <name type="scientific">Pelomonas lactea</name>
    <dbReference type="NCBI Taxonomy" id="3299030"/>
    <lineage>
        <taxon>Bacteria</taxon>
        <taxon>Pseudomonadati</taxon>
        <taxon>Pseudomonadota</taxon>
        <taxon>Betaproteobacteria</taxon>
        <taxon>Burkholderiales</taxon>
        <taxon>Sphaerotilaceae</taxon>
        <taxon>Roseateles</taxon>
    </lineage>
</organism>
<protein>
    <submittedName>
        <fullName evidence="2">Uncharacterized protein</fullName>
    </submittedName>
</protein>
<proteinExistence type="predicted"/>
<gene>
    <name evidence="2" type="ORF">ACG04Q_12390</name>
</gene>
<dbReference type="EMBL" id="JBIGHX010000003">
    <property type="protein sequence ID" value="MFG6462372.1"/>
    <property type="molecule type" value="Genomic_DNA"/>
</dbReference>